<dbReference type="Proteomes" id="UP001500668">
    <property type="component" value="Unassembled WGS sequence"/>
</dbReference>
<dbReference type="InterPro" id="IPR036388">
    <property type="entry name" value="WH-like_DNA-bd_sf"/>
</dbReference>
<name>A0ABP3RZS9_9ACTN</name>
<comment type="caution">
    <text evidence="2">The sequence shown here is derived from an EMBL/GenBank/DDBJ whole genome shotgun (WGS) entry which is preliminary data.</text>
</comment>
<dbReference type="InterPro" id="IPR036390">
    <property type="entry name" value="WH_DNA-bd_sf"/>
</dbReference>
<dbReference type="SUPFAM" id="SSF46785">
    <property type="entry name" value="Winged helix' DNA-binding domain"/>
    <property type="match status" value="1"/>
</dbReference>
<evidence type="ECO:0000313" key="2">
    <source>
        <dbReference type="EMBL" id="GAA0617571.1"/>
    </source>
</evidence>
<evidence type="ECO:0000259" key="1">
    <source>
        <dbReference type="SMART" id="SM00418"/>
    </source>
</evidence>
<proteinExistence type="predicted"/>
<dbReference type="RefSeq" id="WP_344077810.1">
    <property type="nucleotide sequence ID" value="NZ_BAAACA010000038.1"/>
</dbReference>
<organism evidence="2 3">
    <name type="scientific">Streptomyces crystallinus</name>
    <dbReference type="NCBI Taxonomy" id="68191"/>
    <lineage>
        <taxon>Bacteria</taxon>
        <taxon>Bacillati</taxon>
        <taxon>Actinomycetota</taxon>
        <taxon>Actinomycetes</taxon>
        <taxon>Kitasatosporales</taxon>
        <taxon>Streptomycetaceae</taxon>
        <taxon>Streptomyces</taxon>
    </lineage>
</organism>
<gene>
    <name evidence="2" type="ORF">GCM10010394_54740</name>
</gene>
<dbReference type="CDD" id="cd00090">
    <property type="entry name" value="HTH_ARSR"/>
    <property type="match status" value="1"/>
</dbReference>
<keyword evidence="3" id="KW-1185">Reference proteome</keyword>
<dbReference type="InterPro" id="IPR027395">
    <property type="entry name" value="WH_DNA-bd_dom"/>
</dbReference>
<dbReference type="SMART" id="SM00418">
    <property type="entry name" value="HTH_ARSR"/>
    <property type="match status" value="1"/>
</dbReference>
<dbReference type="EMBL" id="BAAACA010000038">
    <property type="protein sequence ID" value="GAA0617571.1"/>
    <property type="molecule type" value="Genomic_DNA"/>
</dbReference>
<protein>
    <submittedName>
        <fullName evidence="2">Transcriptional regulator</fullName>
    </submittedName>
</protein>
<feature type="domain" description="HTH arsR-type" evidence="1">
    <location>
        <begin position="8"/>
        <end position="91"/>
    </location>
</feature>
<dbReference type="PANTHER" id="PTHR37318">
    <property type="entry name" value="BSL7504 PROTEIN"/>
    <property type="match status" value="1"/>
</dbReference>
<accession>A0ABP3RZS9</accession>
<reference evidence="3" key="1">
    <citation type="journal article" date="2019" name="Int. J. Syst. Evol. Microbiol.">
        <title>The Global Catalogue of Microorganisms (GCM) 10K type strain sequencing project: providing services to taxonomists for standard genome sequencing and annotation.</title>
        <authorList>
            <consortium name="The Broad Institute Genomics Platform"/>
            <consortium name="The Broad Institute Genome Sequencing Center for Infectious Disease"/>
            <person name="Wu L."/>
            <person name="Ma J."/>
        </authorList>
    </citation>
    <scope>NUCLEOTIDE SEQUENCE [LARGE SCALE GENOMIC DNA]</scope>
    <source>
        <strain evidence="3">JCM 5067</strain>
    </source>
</reference>
<dbReference type="InterPro" id="IPR001845">
    <property type="entry name" value="HTH_ArsR_DNA-bd_dom"/>
</dbReference>
<sequence>MSEPCFDEVIHAPNRLQICTMLAAVETMAFATLRDSLGVSDSVLSKHLKVLQSAGYLDVTKARGASYPRTWVALTPEGRRAFRGHIAELRRIVEMGDAAQSGPADPVPNSE</sequence>
<dbReference type="PANTHER" id="PTHR37318:SF1">
    <property type="entry name" value="BSL7504 PROTEIN"/>
    <property type="match status" value="1"/>
</dbReference>
<dbReference type="InterPro" id="IPR011991">
    <property type="entry name" value="ArsR-like_HTH"/>
</dbReference>
<evidence type="ECO:0000313" key="3">
    <source>
        <dbReference type="Proteomes" id="UP001500668"/>
    </source>
</evidence>
<dbReference type="Gene3D" id="1.10.10.10">
    <property type="entry name" value="Winged helix-like DNA-binding domain superfamily/Winged helix DNA-binding domain"/>
    <property type="match status" value="1"/>
</dbReference>
<dbReference type="Pfam" id="PF13601">
    <property type="entry name" value="HTH_34"/>
    <property type="match status" value="1"/>
</dbReference>